<keyword evidence="4 8" id="KW-0689">Ribosomal protein</keyword>
<dbReference type="PRINTS" id="PR00974">
    <property type="entry name" value="RIBOSOMALS18"/>
</dbReference>
<keyword evidence="5" id="KW-0687">Ribonucleoprotein</keyword>
<dbReference type="GO" id="GO:0003735">
    <property type="term" value="F:structural constituent of ribosome"/>
    <property type="evidence" value="ECO:0007669"/>
    <property type="project" value="InterPro"/>
</dbReference>
<dbReference type="SUPFAM" id="SSF46911">
    <property type="entry name" value="Ribosomal protein S18"/>
    <property type="match status" value="1"/>
</dbReference>
<organism evidence="8">
    <name type="scientific">Erodium crassifolium</name>
    <dbReference type="NCBI Taxonomy" id="337368"/>
    <lineage>
        <taxon>Eukaryota</taxon>
        <taxon>Viridiplantae</taxon>
        <taxon>Streptophyta</taxon>
        <taxon>Embryophyta</taxon>
        <taxon>Tracheophyta</taxon>
        <taxon>Spermatophyta</taxon>
        <taxon>Magnoliopsida</taxon>
        <taxon>eudicotyledons</taxon>
        <taxon>Gunneridae</taxon>
        <taxon>Pentapetalae</taxon>
        <taxon>rosids</taxon>
        <taxon>malvids</taxon>
        <taxon>Geraniales</taxon>
        <taxon>Geraniaceae</taxon>
        <taxon>Erodium</taxon>
    </lineage>
</organism>
<evidence type="ECO:0000256" key="7">
    <source>
        <dbReference type="ARBA" id="ARBA00035368"/>
    </source>
</evidence>
<evidence type="ECO:0000256" key="3">
    <source>
        <dbReference type="ARBA" id="ARBA00022884"/>
    </source>
</evidence>
<comment type="similarity">
    <text evidence="1">Belongs to the bacterial ribosomal protein bS18 family.</text>
</comment>
<dbReference type="GO" id="GO:0005763">
    <property type="term" value="C:mitochondrial small ribosomal subunit"/>
    <property type="evidence" value="ECO:0007669"/>
    <property type="project" value="TreeGrafter"/>
</dbReference>
<sequence length="135" mass="15508">MIKLNRLFLTPKPTLFKTKQKKKRSFLKKKKKPSFGPRLLPVPKEELINLNYRSIFFLSQFLSKQGKILARSVKGAGKKEHSFLTRAVKQARILAFFSFHASEQLLHMNETLLAKAALLEKSGKGKGKKKEKKLL</sequence>
<evidence type="ECO:0000256" key="6">
    <source>
        <dbReference type="ARBA" id="ARBA00035266"/>
    </source>
</evidence>
<dbReference type="GeneID" id="22548081"/>
<accession>A0A0A0PH24</accession>
<keyword evidence="3" id="KW-0694">RNA-binding</keyword>
<dbReference type="Gene3D" id="4.10.640.10">
    <property type="entry name" value="Ribosomal protein S18"/>
    <property type="match status" value="1"/>
</dbReference>
<evidence type="ECO:0000256" key="1">
    <source>
        <dbReference type="ARBA" id="ARBA00005589"/>
    </source>
</evidence>
<evidence type="ECO:0000313" key="8">
    <source>
        <dbReference type="EMBL" id="AHH24715.1"/>
    </source>
</evidence>
<protein>
    <recommendedName>
        <fullName evidence="6">Small ribosomal subunit protein bS18c</fullName>
    </recommendedName>
    <alternativeName>
        <fullName evidence="7">30S ribosomal protein S18, chloroplastic</fullName>
    </alternativeName>
</protein>
<dbReference type="Pfam" id="PF01084">
    <property type="entry name" value="Ribosomal_S18"/>
    <property type="match status" value="1"/>
</dbReference>
<evidence type="ECO:0000256" key="5">
    <source>
        <dbReference type="ARBA" id="ARBA00023274"/>
    </source>
</evidence>
<name>A0A0A0PH24_9ROSI</name>
<dbReference type="GO" id="GO:0070181">
    <property type="term" value="F:small ribosomal subunit rRNA binding"/>
    <property type="evidence" value="ECO:0007669"/>
    <property type="project" value="TreeGrafter"/>
</dbReference>
<dbReference type="InterPro" id="IPR036870">
    <property type="entry name" value="Ribosomal_bS18_sf"/>
</dbReference>
<keyword evidence="8" id="KW-0934">Plastid</keyword>
<proteinExistence type="inferred from homology"/>
<dbReference type="RefSeq" id="YP_009111504.1">
    <property type="nucleotide sequence ID" value="NC_025906.1"/>
</dbReference>
<keyword evidence="2" id="KW-0699">rRNA-binding</keyword>
<dbReference type="AlphaFoldDB" id="A0A0A0PH24"/>
<geneLocation type="plastid" evidence="8"/>
<evidence type="ECO:0000256" key="4">
    <source>
        <dbReference type="ARBA" id="ARBA00022980"/>
    </source>
</evidence>
<dbReference type="InterPro" id="IPR001648">
    <property type="entry name" value="Ribosomal_bS18"/>
</dbReference>
<gene>
    <name evidence="8" type="primary">rps18</name>
</gene>
<reference evidence="8" key="1">
    <citation type="submission" date="2013-11" db="EMBL/GenBank/DDBJ databases">
        <title>Plastid genome evolution in Erodium.</title>
        <authorList>
            <person name="Blazier J.C."/>
            <person name="Jansen R.K."/>
        </authorList>
    </citation>
    <scope>NUCLEOTIDE SEQUENCE</scope>
</reference>
<dbReference type="PANTHER" id="PTHR13479">
    <property type="entry name" value="30S RIBOSOMAL PROTEIN S18"/>
    <property type="match status" value="1"/>
</dbReference>
<dbReference type="PANTHER" id="PTHR13479:SF40">
    <property type="entry name" value="SMALL RIBOSOMAL SUBUNIT PROTEIN BS18M"/>
    <property type="match status" value="1"/>
</dbReference>
<dbReference type="GO" id="GO:0006412">
    <property type="term" value="P:translation"/>
    <property type="evidence" value="ECO:0007669"/>
    <property type="project" value="InterPro"/>
</dbReference>
<dbReference type="EMBL" id="KF977221">
    <property type="protein sequence ID" value="AHH24715.1"/>
    <property type="molecule type" value="Genomic_DNA"/>
</dbReference>
<evidence type="ECO:0000256" key="2">
    <source>
        <dbReference type="ARBA" id="ARBA00022730"/>
    </source>
</evidence>